<accession>A0A414MGJ4</accession>
<dbReference type="Proteomes" id="UP000283538">
    <property type="component" value="Unassembled WGS sequence"/>
</dbReference>
<dbReference type="EMBL" id="QSLA01000004">
    <property type="protein sequence ID" value="RHF10550.1"/>
    <property type="molecule type" value="Genomic_DNA"/>
</dbReference>
<reference evidence="1 2" key="1">
    <citation type="submission" date="2018-08" db="EMBL/GenBank/DDBJ databases">
        <title>A genome reference for cultivated species of the human gut microbiota.</title>
        <authorList>
            <person name="Zou Y."/>
            <person name="Xue W."/>
            <person name="Luo G."/>
        </authorList>
    </citation>
    <scope>NUCLEOTIDE SEQUENCE [LARGE SCALE GENOMIC DNA]</scope>
    <source>
        <strain evidence="1 2">AM26-26AC</strain>
    </source>
</reference>
<name>A0A414MGJ4_9BACE</name>
<protein>
    <submittedName>
        <fullName evidence="1">Uncharacterized protein</fullName>
    </submittedName>
</protein>
<proteinExistence type="predicted"/>
<evidence type="ECO:0000313" key="1">
    <source>
        <dbReference type="EMBL" id="RHF10550.1"/>
    </source>
</evidence>
<evidence type="ECO:0000313" key="2">
    <source>
        <dbReference type="Proteomes" id="UP000283538"/>
    </source>
</evidence>
<sequence>MKLDYDSIISCPRCGQQVDIMSLRSYNTVSIDYYSDHQIVEENSTHVSPIQKCPKCGYYYWTYKQPYKKSNFYNQQLGTLSFADLKEASIQFMSESMDKSDEETLCLEIIHAFNDTYFLLGENNMTVEQARIYKEDYEVFRKHALRLIDLMSGDKLFQAELYRECQCFSECISTLEHFQSDKEQDIHLKKAIMNKAEKQDAKVFLVFSRGYTVENGPWPRIRHISPIQPIQSKWKRNPLDVFIAKLLNKFADKLFYE</sequence>
<dbReference type="RefSeq" id="WP_004295082.1">
    <property type="nucleotide sequence ID" value="NZ_JAQECU010000007.1"/>
</dbReference>
<dbReference type="AlphaFoldDB" id="A0A414MGJ4"/>
<gene>
    <name evidence="1" type="ORF">DW701_05280</name>
</gene>
<comment type="caution">
    <text evidence="1">The sequence shown here is derived from an EMBL/GenBank/DDBJ whole genome shotgun (WGS) entry which is preliminary data.</text>
</comment>
<organism evidence="1 2">
    <name type="scientific">Bacteroides eggerthii</name>
    <dbReference type="NCBI Taxonomy" id="28111"/>
    <lineage>
        <taxon>Bacteria</taxon>
        <taxon>Pseudomonadati</taxon>
        <taxon>Bacteroidota</taxon>
        <taxon>Bacteroidia</taxon>
        <taxon>Bacteroidales</taxon>
        <taxon>Bacteroidaceae</taxon>
        <taxon>Bacteroides</taxon>
    </lineage>
</organism>